<dbReference type="OrthoDB" id="78296at2759"/>
<feature type="transmembrane region" description="Helical" evidence="8">
    <location>
        <begin position="301"/>
        <end position="321"/>
    </location>
</feature>
<evidence type="ECO:0000256" key="8">
    <source>
        <dbReference type="SAM" id="Phobius"/>
    </source>
</evidence>
<evidence type="ECO:0000259" key="9">
    <source>
        <dbReference type="Pfam" id="PF01545"/>
    </source>
</evidence>
<evidence type="ECO:0000256" key="2">
    <source>
        <dbReference type="ARBA" id="ARBA00022448"/>
    </source>
</evidence>
<feature type="compositionally biased region" description="Polar residues" evidence="7">
    <location>
        <begin position="33"/>
        <end position="60"/>
    </location>
</feature>
<dbReference type="FunFam" id="1.20.1510.10:FF:000005">
    <property type="entry name" value="Putative Cation diffusion facilitator 1"/>
    <property type="match status" value="1"/>
</dbReference>
<dbReference type="FunFam" id="3.30.70.1350:FF:000001">
    <property type="entry name" value="Metal tolerance protein 11"/>
    <property type="match status" value="1"/>
</dbReference>
<accession>A0A058ZEQ4</accession>
<feature type="transmembrane region" description="Helical" evidence="8">
    <location>
        <begin position="265"/>
        <end position="289"/>
    </location>
</feature>
<organism evidence="11">
    <name type="scientific">Fonticula alba</name>
    <name type="common">Slime mold</name>
    <dbReference type="NCBI Taxonomy" id="691883"/>
    <lineage>
        <taxon>Eukaryota</taxon>
        <taxon>Rotosphaerida</taxon>
        <taxon>Fonticulaceae</taxon>
        <taxon>Fonticula</taxon>
    </lineage>
</organism>
<keyword evidence="5" id="KW-0406">Ion transport</keyword>
<evidence type="ECO:0000256" key="1">
    <source>
        <dbReference type="ARBA" id="ARBA00004127"/>
    </source>
</evidence>
<dbReference type="RefSeq" id="XP_009493981.1">
    <property type="nucleotide sequence ID" value="XM_009495706.1"/>
</dbReference>
<protein>
    <submittedName>
        <fullName evidence="11">Uncharacterized protein</fullName>
    </submittedName>
</protein>
<dbReference type="GO" id="GO:0008324">
    <property type="term" value="F:monoatomic cation transmembrane transporter activity"/>
    <property type="evidence" value="ECO:0007669"/>
    <property type="project" value="InterPro"/>
</dbReference>
<evidence type="ECO:0000313" key="11">
    <source>
        <dbReference type="EMBL" id="KCV72403.1"/>
    </source>
</evidence>
<dbReference type="InterPro" id="IPR002524">
    <property type="entry name" value="Cation_efflux"/>
</dbReference>
<comment type="subcellular location">
    <subcellularLocation>
        <location evidence="1">Endomembrane system</location>
        <topology evidence="1">Multi-pass membrane protein</topology>
    </subcellularLocation>
</comment>
<dbReference type="PANTHER" id="PTHR43840">
    <property type="entry name" value="MITOCHONDRIAL METAL TRANSPORTER 1-RELATED"/>
    <property type="match status" value="1"/>
</dbReference>
<dbReference type="PANTHER" id="PTHR43840:SF13">
    <property type="entry name" value="CATION EFFLUX PROTEIN CYTOPLASMIC DOMAIN-CONTAINING PROTEIN"/>
    <property type="match status" value="1"/>
</dbReference>
<feature type="compositionally biased region" description="Low complexity" evidence="7">
    <location>
        <begin position="1"/>
        <end position="13"/>
    </location>
</feature>
<keyword evidence="6 8" id="KW-0472">Membrane</keyword>
<evidence type="ECO:0000259" key="10">
    <source>
        <dbReference type="Pfam" id="PF16916"/>
    </source>
</evidence>
<evidence type="ECO:0000313" key="12">
    <source>
        <dbReference type="Proteomes" id="UP000030693"/>
    </source>
</evidence>
<dbReference type="Pfam" id="PF16916">
    <property type="entry name" value="ZT_dimer"/>
    <property type="match status" value="1"/>
</dbReference>
<keyword evidence="3 8" id="KW-0812">Transmembrane</keyword>
<dbReference type="STRING" id="691883.A0A058ZEQ4"/>
<dbReference type="EMBL" id="KB932202">
    <property type="protein sequence ID" value="KCV72403.1"/>
    <property type="molecule type" value="Genomic_DNA"/>
</dbReference>
<keyword evidence="12" id="KW-1185">Reference proteome</keyword>
<sequence length="487" mass="53522">MSSRSISASSVIIEDSAILSPQPHSQQPDHEPSQFSGDTGSSLVPGSSQGAKKRSTQASRDSVICLNSATGASGTRIRLEDISSTRTTVTMVNTDDAYQLEPLGVQKTQKKSSTGSGDSLRQEQQPLIDFEKSYVDVESSSFLKLKRSTRDFYSNQNDEIDSFRRLQDLNLDDDPLAAQNAHSEAEARKARIERLVTTVVLVTNVLLLAILLTAVIISGALSLVASVMDAALDLLSGAVIMLTARAKQKVNFYRYPQGRERIEPVGILVFSAIMGTCSLMLIVTAVQLMAGEELAPPGLDWLSIGLVLGDIAVKAGLYLFCMYYRKETSLAVVLAQDQRNDVLVNSVALGSAALGTYVWPYLDPIGSILIALYTVYNWGSTCLEQITMLTGRSAEPEFLKQLTWICVNHDDKIVAIDTVRAFHFGTRYLVEIDVVLPPAMPLEEAHNIGEALQRKVERLEEVERAFVHLDYEFDHHPQSEHKTWGAN</sequence>
<keyword evidence="4 8" id="KW-1133">Transmembrane helix</keyword>
<proteinExistence type="predicted"/>
<evidence type="ECO:0000256" key="3">
    <source>
        <dbReference type="ARBA" id="ARBA00022692"/>
    </source>
</evidence>
<evidence type="ECO:0000256" key="4">
    <source>
        <dbReference type="ARBA" id="ARBA00022989"/>
    </source>
</evidence>
<reference evidence="11" key="1">
    <citation type="submission" date="2013-04" db="EMBL/GenBank/DDBJ databases">
        <title>The Genome Sequence of Fonticula alba ATCC 38817.</title>
        <authorList>
            <consortium name="The Broad Institute Genomics Platform"/>
            <person name="Russ C."/>
            <person name="Cuomo C."/>
            <person name="Burger G."/>
            <person name="Gray M.W."/>
            <person name="Holland P.W.H."/>
            <person name="King N."/>
            <person name="Lang F.B.F."/>
            <person name="Roger A.J."/>
            <person name="Ruiz-Trillo I."/>
            <person name="Brown M."/>
            <person name="Walker B."/>
            <person name="Young S."/>
            <person name="Zeng Q."/>
            <person name="Gargeya S."/>
            <person name="Fitzgerald M."/>
            <person name="Haas B."/>
            <person name="Abouelleil A."/>
            <person name="Allen A.W."/>
            <person name="Alvarado L."/>
            <person name="Arachchi H.M."/>
            <person name="Berlin A.M."/>
            <person name="Chapman S.B."/>
            <person name="Gainer-Dewar J."/>
            <person name="Goldberg J."/>
            <person name="Griggs A."/>
            <person name="Gujja S."/>
            <person name="Hansen M."/>
            <person name="Howarth C."/>
            <person name="Imamovic A."/>
            <person name="Ireland A."/>
            <person name="Larimer J."/>
            <person name="McCowan C."/>
            <person name="Murphy C."/>
            <person name="Pearson M."/>
            <person name="Poon T.W."/>
            <person name="Priest M."/>
            <person name="Roberts A."/>
            <person name="Saif S."/>
            <person name="Shea T."/>
            <person name="Sisk P."/>
            <person name="Sykes S."/>
            <person name="Wortman J."/>
            <person name="Nusbaum C."/>
            <person name="Birren B."/>
        </authorList>
    </citation>
    <scope>NUCLEOTIDE SEQUENCE [LARGE SCALE GENOMIC DNA]</scope>
    <source>
        <strain evidence="11">ATCC 38817</strain>
    </source>
</reference>
<gene>
    <name evidence="11" type="ORF">H696_01799</name>
</gene>
<name>A0A058ZEQ4_FONAL</name>
<dbReference type="GO" id="GO:0012505">
    <property type="term" value="C:endomembrane system"/>
    <property type="evidence" value="ECO:0007669"/>
    <property type="project" value="UniProtKB-SubCell"/>
</dbReference>
<dbReference type="InterPro" id="IPR050291">
    <property type="entry name" value="CDF_Transporter"/>
</dbReference>
<dbReference type="SUPFAM" id="SSF160240">
    <property type="entry name" value="Cation efflux protein cytoplasmic domain-like"/>
    <property type="match status" value="1"/>
</dbReference>
<dbReference type="Gene3D" id="3.30.70.1350">
    <property type="entry name" value="Cation efflux protein, cytoplasmic domain"/>
    <property type="match status" value="1"/>
</dbReference>
<dbReference type="NCBIfam" id="TIGR01297">
    <property type="entry name" value="CDF"/>
    <property type="match status" value="1"/>
</dbReference>
<evidence type="ECO:0000256" key="6">
    <source>
        <dbReference type="ARBA" id="ARBA00023136"/>
    </source>
</evidence>
<feature type="region of interest" description="Disordered" evidence="7">
    <location>
        <begin position="1"/>
        <end position="60"/>
    </location>
</feature>
<dbReference type="GO" id="GO:0016020">
    <property type="term" value="C:membrane"/>
    <property type="evidence" value="ECO:0007669"/>
    <property type="project" value="InterPro"/>
</dbReference>
<feature type="domain" description="Cation efflux protein transmembrane" evidence="9">
    <location>
        <begin position="198"/>
        <end position="389"/>
    </location>
</feature>
<feature type="region of interest" description="Disordered" evidence="7">
    <location>
        <begin position="103"/>
        <end position="123"/>
    </location>
</feature>
<dbReference type="InterPro" id="IPR036837">
    <property type="entry name" value="Cation_efflux_CTD_sf"/>
</dbReference>
<feature type="domain" description="Cation efflux protein cytoplasmic" evidence="10">
    <location>
        <begin position="404"/>
        <end position="470"/>
    </location>
</feature>
<dbReference type="SUPFAM" id="SSF161111">
    <property type="entry name" value="Cation efflux protein transmembrane domain-like"/>
    <property type="match status" value="1"/>
</dbReference>
<dbReference type="Gene3D" id="1.20.1510.10">
    <property type="entry name" value="Cation efflux protein transmembrane domain"/>
    <property type="match status" value="1"/>
</dbReference>
<dbReference type="Proteomes" id="UP000030693">
    <property type="component" value="Unassembled WGS sequence"/>
</dbReference>
<dbReference type="InterPro" id="IPR058533">
    <property type="entry name" value="Cation_efflux_TM"/>
</dbReference>
<dbReference type="InterPro" id="IPR027469">
    <property type="entry name" value="Cation_efflux_TMD_sf"/>
</dbReference>
<keyword evidence="2" id="KW-0813">Transport</keyword>
<dbReference type="OMA" id="DCKTDVY"/>
<evidence type="ECO:0000256" key="5">
    <source>
        <dbReference type="ARBA" id="ARBA00023065"/>
    </source>
</evidence>
<dbReference type="eggNOG" id="KOG1485">
    <property type="taxonomic scope" value="Eukaryota"/>
</dbReference>
<evidence type="ECO:0000256" key="7">
    <source>
        <dbReference type="SAM" id="MobiDB-lite"/>
    </source>
</evidence>
<feature type="transmembrane region" description="Helical" evidence="8">
    <location>
        <begin position="195"/>
        <end position="217"/>
    </location>
</feature>
<dbReference type="Pfam" id="PF01545">
    <property type="entry name" value="Cation_efflux"/>
    <property type="match status" value="1"/>
</dbReference>
<dbReference type="AlphaFoldDB" id="A0A058ZEQ4"/>
<dbReference type="InterPro" id="IPR027470">
    <property type="entry name" value="Cation_efflux_CTD"/>
</dbReference>
<feature type="transmembrane region" description="Helical" evidence="8">
    <location>
        <begin position="342"/>
        <end position="359"/>
    </location>
</feature>
<feature type="compositionally biased region" description="Polar residues" evidence="7">
    <location>
        <begin position="111"/>
        <end position="123"/>
    </location>
</feature>
<feature type="transmembrane region" description="Helical" evidence="8">
    <location>
        <begin position="223"/>
        <end position="244"/>
    </location>
</feature>
<dbReference type="GeneID" id="20526524"/>